<evidence type="ECO:0000313" key="2">
    <source>
        <dbReference type="Proteomes" id="UP000269221"/>
    </source>
</evidence>
<dbReference type="AlphaFoldDB" id="A0A3M0IWS6"/>
<sequence length="411" mass="46616">MAAVICKGRARFRSLVGCDFACIYMPLATTEELEFLLQNNDNLQFTLDIYPGKISIHILATNYLKETFIWFPNSFKNTNPPSYKKRQSMETRHILLLIVFIITTQTVVRTIEHPETDATVQKMLRYAIAQHDKSNFHLFPSQIVKKQTPKDHSEMRGSYRVTVMWMLLTLLVLLNIKAWKMGQPPENVWVTLAKTLRQDNLCLSMGSVSSPLSLCLVGIPFKINEPSPLHPFAGNWPALPTAEKGPAREAWEQWVKLIPKATTDAHKENPVANSESQELDLLVSAKTSYSFNFYFQNMASSYKNQSKPPKQNLRFGQLVQLYNKIPFDTSAFLISRAILKSVFLICGDRTWAGIPSRIRGGPCTFGRLTTLTPNILSYKNGNKRINLPVQKDPIPNLMKILMPPFLIGVLG</sequence>
<dbReference type="InterPro" id="IPR005166">
    <property type="entry name" value="RSV_p95_env"/>
</dbReference>
<dbReference type="Proteomes" id="UP000269221">
    <property type="component" value="Unassembled WGS sequence"/>
</dbReference>
<accession>A0A3M0IWS6</accession>
<name>A0A3M0IWS6_HIRRU</name>
<keyword evidence="2" id="KW-1185">Reference proteome</keyword>
<dbReference type="STRING" id="333673.A0A3M0IWS6"/>
<dbReference type="EMBL" id="QRBI01000216">
    <property type="protein sequence ID" value="RMB92942.1"/>
    <property type="molecule type" value="Genomic_DNA"/>
</dbReference>
<organism evidence="1 2">
    <name type="scientific">Hirundo rustica rustica</name>
    <dbReference type="NCBI Taxonomy" id="333673"/>
    <lineage>
        <taxon>Eukaryota</taxon>
        <taxon>Metazoa</taxon>
        <taxon>Chordata</taxon>
        <taxon>Craniata</taxon>
        <taxon>Vertebrata</taxon>
        <taxon>Euteleostomi</taxon>
        <taxon>Archelosauria</taxon>
        <taxon>Archosauria</taxon>
        <taxon>Dinosauria</taxon>
        <taxon>Saurischia</taxon>
        <taxon>Theropoda</taxon>
        <taxon>Coelurosauria</taxon>
        <taxon>Aves</taxon>
        <taxon>Neognathae</taxon>
        <taxon>Neoaves</taxon>
        <taxon>Telluraves</taxon>
        <taxon>Australaves</taxon>
        <taxon>Passeriformes</taxon>
        <taxon>Sylvioidea</taxon>
        <taxon>Hirundinidae</taxon>
        <taxon>Hirundo</taxon>
    </lineage>
</organism>
<reference evidence="1 2" key="1">
    <citation type="submission" date="2018-07" db="EMBL/GenBank/DDBJ databases">
        <title>A high quality draft genome assembly of the barn swallow (H. rustica rustica).</title>
        <authorList>
            <person name="Formenti G."/>
            <person name="Chiara M."/>
            <person name="Poveda L."/>
            <person name="Francoijs K.-J."/>
            <person name="Bonisoli-Alquati A."/>
            <person name="Canova L."/>
            <person name="Gianfranceschi L."/>
            <person name="Horner D.S."/>
            <person name="Saino N."/>
        </authorList>
    </citation>
    <scope>NUCLEOTIDE SEQUENCE [LARGE SCALE GENOMIC DNA]</scope>
    <source>
        <strain evidence="1">Chelidonia</strain>
        <tissue evidence="1">Blood</tissue>
    </source>
</reference>
<evidence type="ECO:0000313" key="1">
    <source>
        <dbReference type="EMBL" id="RMB92942.1"/>
    </source>
</evidence>
<dbReference type="Pfam" id="PF03708">
    <property type="entry name" value="Avian_gp85"/>
    <property type="match status" value="1"/>
</dbReference>
<protein>
    <submittedName>
        <fullName evidence="1">Uncharacterized protein</fullName>
    </submittedName>
</protein>
<comment type="caution">
    <text evidence="1">The sequence shown here is derived from an EMBL/GenBank/DDBJ whole genome shotgun (WGS) entry which is preliminary data.</text>
</comment>
<gene>
    <name evidence="1" type="ORF">DUI87_30681</name>
</gene>
<proteinExistence type="predicted"/>